<organism evidence="2">
    <name type="scientific">marine metagenome</name>
    <dbReference type="NCBI Taxonomy" id="408172"/>
    <lineage>
        <taxon>unclassified sequences</taxon>
        <taxon>metagenomes</taxon>
        <taxon>ecological metagenomes</taxon>
    </lineage>
</organism>
<reference evidence="2" key="1">
    <citation type="submission" date="2018-05" db="EMBL/GenBank/DDBJ databases">
        <authorList>
            <person name="Lanie J.A."/>
            <person name="Ng W.-L."/>
            <person name="Kazmierczak K.M."/>
            <person name="Andrzejewski T.M."/>
            <person name="Davidsen T.M."/>
            <person name="Wayne K.J."/>
            <person name="Tettelin H."/>
            <person name="Glass J.I."/>
            <person name="Rusch D."/>
            <person name="Podicherti R."/>
            <person name="Tsui H.-C.T."/>
            <person name="Winkler M.E."/>
        </authorList>
    </citation>
    <scope>NUCLEOTIDE SEQUENCE</scope>
</reference>
<gene>
    <name evidence="2" type="ORF">METZ01_LOCUS339622</name>
</gene>
<evidence type="ECO:0000313" key="2">
    <source>
        <dbReference type="EMBL" id="SVC86768.1"/>
    </source>
</evidence>
<dbReference type="AlphaFoldDB" id="A0A382QPA1"/>
<sequence>MNNNSNESNRKDNERRGREERRKQNVPTEVDRRLVKDRRKI</sequence>
<accession>A0A382QPA1</accession>
<evidence type="ECO:0000256" key="1">
    <source>
        <dbReference type="SAM" id="MobiDB-lite"/>
    </source>
</evidence>
<protein>
    <submittedName>
        <fullName evidence="2">Uncharacterized protein</fullName>
    </submittedName>
</protein>
<feature type="region of interest" description="Disordered" evidence="1">
    <location>
        <begin position="1"/>
        <end position="41"/>
    </location>
</feature>
<dbReference type="EMBL" id="UINC01115610">
    <property type="protein sequence ID" value="SVC86768.1"/>
    <property type="molecule type" value="Genomic_DNA"/>
</dbReference>
<name>A0A382QPA1_9ZZZZ</name>
<proteinExistence type="predicted"/>
<feature type="compositionally biased region" description="Basic and acidic residues" evidence="1">
    <location>
        <begin position="8"/>
        <end position="34"/>
    </location>
</feature>